<comment type="cofactor">
    <cofactor evidence="3">
        <name>Fe(2+)</name>
        <dbReference type="ChEBI" id="CHEBI:29033"/>
    </cofactor>
</comment>
<dbReference type="InterPro" id="IPR004628">
    <property type="entry name" value="Man_deHydtase"/>
</dbReference>
<evidence type="ECO:0000313" key="12">
    <source>
        <dbReference type="Proteomes" id="UP001218638"/>
    </source>
</evidence>
<evidence type="ECO:0000256" key="5">
    <source>
        <dbReference type="ARBA" id="ARBA00004892"/>
    </source>
</evidence>
<evidence type="ECO:0000256" key="9">
    <source>
        <dbReference type="ARBA" id="ARBA00023211"/>
    </source>
</evidence>
<evidence type="ECO:0000256" key="1">
    <source>
        <dbReference type="ARBA" id="ARBA00001794"/>
    </source>
</evidence>
<dbReference type="Gene3D" id="3.20.20.150">
    <property type="entry name" value="Divalent-metal-dependent TIM barrel enzymes"/>
    <property type="match status" value="1"/>
</dbReference>
<dbReference type="RefSeq" id="WP_330927535.1">
    <property type="nucleotide sequence ID" value="NZ_CP119075.1"/>
</dbReference>
<dbReference type="EC" id="4.2.1.8" evidence="7"/>
<comment type="function">
    <text evidence="4">Catalyzes the dehydration of D-mannonate.</text>
</comment>
<dbReference type="PANTHER" id="PTHR30387">
    <property type="entry name" value="MANNONATE DEHYDRATASE"/>
    <property type="match status" value="1"/>
</dbReference>
<comment type="cofactor">
    <cofactor evidence="2">
        <name>Mn(2+)</name>
        <dbReference type="ChEBI" id="CHEBI:29035"/>
    </cofactor>
</comment>
<keyword evidence="10 11" id="KW-0456">Lyase</keyword>
<comment type="pathway">
    <text evidence="5">Carbohydrate metabolism; pentose and glucuronate interconversion.</text>
</comment>
<dbReference type="InterPro" id="IPR036237">
    <property type="entry name" value="Xyl_isomerase-like_sf"/>
</dbReference>
<dbReference type="EMBL" id="CP119075">
    <property type="protein sequence ID" value="WED63136.1"/>
    <property type="molecule type" value="Genomic_DNA"/>
</dbReference>
<keyword evidence="9" id="KW-0464">Manganese</keyword>
<protein>
    <recommendedName>
        <fullName evidence="7">mannonate dehydratase</fullName>
        <ecNumber evidence="7">4.2.1.8</ecNumber>
    </recommendedName>
</protein>
<dbReference type="GO" id="GO:0008198">
    <property type="term" value="F:ferrous iron binding"/>
    <property type="evidence" value="ECO:0007669"/>
    <property type="project" value="TreeGrafter"/>
</dbReference>
<evidence type="ECO:0000256" key="4">
    <source>
        <dbReference type="ARBA" id="ARBA00002713"/>
    </source>
</evidence>
<dbReference type="PANTHER" id="PTHR30387:SF2">
    <property type="entry name" value="MANNONATE DEHYDRATASE"/>
    <property type="match status" value="1"/>
</dbReference>
<organism evidence="11 12">
    <name type="scientific">Synoicihabitans lomoniglobus</name>
    <dbReference type="NCBI Taxonomy" id="2909285"/>
    <lineage>
        <taxon>Bacteria</taxon>
        <taxon>Pseudomonadati</taxon>
        <taxon>Verrucomicrobiota</taxon>
        <taxon>Opitutia</taxon>
        <taxon>Opitutales</taxon>
        <taxon>Opitutaceae</taxon>
        <taxon>Synoicihabitans</taxon>
    </lineage>
</organism>
<keyword evidence="12" id="KW-1185">Reference proteome</keyword>
<dbReference type="AlphaFoldDB" id="A0AAE9ZRY5"/>
<evidence type="ECO:0000256" key="2">
    <source>
        <dbReference type="ARBA" id="ARBA00001936"/>
    </source>
</evidence>
<dbReference type="PIRSF" id="PIRSF016049">
    <property type="entry name" value="Man_dehyd"/>
    <property type="match status" value="1"/>
</dbReference>
<accession>A0AAE9ZRY5</accession>
<evidence type="ECO:0000256" key="10">
    <source>
        <dbReference type="ARBA" id="ARBA00023239"/>
    </source>
</evidence>
<dbReference type="GO" id="GO:0008927">
    <property type="term" value="F:mannonate dehydratase activity"/>
    <property type="evidence" value="ECO:0007669"/>
    <property type="project" value="UniProtKB-EC"/>
</dbReference>
<keyword evidence="8" id="KW-0408">Iron</keyword>
<evidence type="ECO:0000256" key="8">
    <source>
        <dbReference type="ARBA" id="ARBA00023004"/>
    </source>
</evidence>
<name>A0AAE9ZRY5_9BACT</name>
<sequence length="315" mass="34844">MRLSMIVNPFTDRNLALAAQVGVTDVVIHYPGLDLAALKAMQTRIESFGLRLTHVERKIPHLKFVHDLPGRDRQIEDFKTLIRNMAECGMEVLSYNWMPDEDWQRTTCDSPERGGSKSTAFRLADIDHNITDADGLPPAATPALQLWDNLEYFLNAVVPVAEDANIKLAIHPDDPPLAELRGQPRIIISNAAFQRVVGLVPSPVNGVCYCVGSYAPAGIDLIGGIRRLADKIFFFHARNVRGRADDFQETWPDNGDIPMPAIIRTLHEIGYTGTIRPDHAPSMAGEPNDTPGYEMQGRLFAAGYLRGLIQATASH</sequence>
<evidence type="ECO:0000256" key="6">
    <source>
        <dbReference type="ARBA" id="ARBA00007389"/>
    </source>
</evidence>
<dbReference type="Proteomes" id="UP001218638">
    <property type="component" value="Chromosome"/>
</dbReference>
<comment type="catalytic activity">
    <reaction evidence="1">
        <text>D-mannonate = 2-dehydro-3-deoxy-D-gluconate + H2O</text>
        <dbReference type="Rhea" id="RHEA:20097"/>
        <dbReference type="ChEBI" id="CHEBI:15377"/>
        <dbReference type="ChEBI" id="CHEBI:17767"/>
        <dbReference type="ChEBI" id="CHEBI:57990"/>
        <dbReference type="EC" id="4.2.1.8"/>
    </reaction>
</comment>
<evidence type="ECO:0000256" key="3">
    <source>
        <dbReference type="ARBA" id="ARBA00001954"/>
    </source>
</evidence>
<evidence type="ECO:0000256" key="7">
    <source>
        <dbReference type="ARBA" id="ARBA00012927"/>
    </source>
</evidence>
<dbReference type="GO" id="GO:0030145">
    <property type="term" value="F:manganese ion binding"/>
    <property type="evidence" value="ECO:0007669"/>
    <property type="project" value="TreeGrafter"/>
</dbReference>
<gene>
    <name evidence="11" type="ORF">PXH66_12425</name>
</gene>
<dbReference type="KEGG" id="slom:PXH66_12425"/>
<reference evidence="11" key="1">
    <citation type="submission" date="2023-03" db="EMBL/GenBank/DDBJ databases">
        <title>Lomoglobus Profundus gen. nov., sp. nov., a novel member of the phylum Verrucomicrobia, isolated from deep-marine sediment of South China Sea.</title>
        <authorList>
            <person name="Ahmad T."/>
            <person name="Ishaq S.E."/>
            <person name="Wang F."/>
        </authorList>
    </citation>
    <scope>NUCLEOTIDE SEQUENCE</scope>
    <source>
        <strain evidence="11">LMO-M01</strain>
    </source>
</reference>
<dbReference type="Pfam" id="PF03786">
    <property type="entry name" value="UxuA"/>
    <property type="match status" value="2"/>
</dbReference>
<proteinExistence type="inferred from homology"/>
<dbReference type="SUPFAM" id="SSF51658">
    <property type="entry name" value="Xylose isomerase-like"/>
    <property type="match status" value="1"/>
</dbReference>
<evidence type="ECO:0000313" key="11">
    <source>
        <dbReference type="EMBL" id="WED63136.1"/>
    </source>
</evidence>
<dbReference type="GO" id="GO:0042840">
    <property type="term" value="P:D-glucuronate catabolic process"/>
    <property type="evidence" value="ECO:0007669"/>
    <property type="project" value="TreeGrafter"/>
</dbReference>
<comment type="similarity">
    <text evidence="6">Belongs to the mannonate dehydratase family.</text>
</comment>